<dbReference type="Proteomes" id="UP000224854">
    <property type="component" value="Unassembled WGS sequence"/>
</dbReference>
<keyword evidence="2" id="KW-1185">Reference proteome</keyword>
<gene>
    <name evidence="1" type="ORF">CDD82_3206</name>
</gene>
<proteinExistence type="predicted"/>
<organism evidence="1 2">
    <name type="scientific">Ophiocordyceps australis</name>
    <dbReference type="NCBI Taxonomy" id="1399860"/>
    <lineage>
        <taxon>Eukaryota</taxon>
        <taxon>Fungi</taxon>
        <taxon>Dikarya</taxon>
        <taxon>Ascomycota</taxon>
        <taxon>Pezizomycotina</taxon>
        <taxon>Sordariomycetes</taxon>
        <taxon>Hypocreomycetidae</taxon>
        <taxon>Hypocreales</taxon>
        <taxon>Ophiocordycipitaceae</taxon>
        <taxon>Ophiocordyceps</taxon>
    </lineage>
</organism>
<comment type="caution">
    <text evidence="1">The sequence shown here is derived from an EMBL/GenBank/DDBJ whole genome shotgun (WGS) entry which is preliminary data.</text>
</comment>
<dbReference type="OrthoDB" id="10503964at2759"/>
<reference evidence="1 2" key="1">
    <citation type="submission" date="2017-06" db="EMBL/GenBank/DDBJ databases">
        <title>Ant-infecting Ophiocordyceps genomes reveal a high diversity of potential behavioral manipulation genes and a possible major role for enterotoxins.</title>
        <authorList>
            <person name="De Bekker C."/>
            <person name="Evans H.C."/>
            <person name="Brachmann A."/>
            <person name="Hughes D.P."/>
        </authorList>
    </citation>
    <scope>NUCLEOTIDE SEQUENCE [LARGE SCALE GENOMIC DNA]</scope>
    <source>
        <strain evidence="1 2">1348a</strain>
    </source>
</reference>
<dbReference type="EMBL" id="NJEU01000239">
    <property type="protein sequence ID" value="PHH78077.1"/>
    <property type="molecule type" value="Genomic_DNA"/>
</dbReference>
<name>A0A2C5ZAM6_9HYPO</name>
<evidence type="ECO:0000313" key="2">
    <source>
        <dbReference type="Proteomes" id="UP000224854"/>
    </source>
</evidence>
<accession>A0A2C5ZAM6</accession>
<sequence>MRVSCGSIRWDHGVNTIGLAASMAARGSRWPEWNHELSQAIVHGLPDLWIVEYGEIFGENITEIATRVHTGLQRLEMRTYTPTIDWLDINTQNKTEICWPTFFDGYPDDFETFFGFLSSSLLQSVDDTPLRFMDLPPGAFSKTVPLVIEPATLDCPLWIDNIDDFIWHNQVADTTSAWFGYVSSELDRLGTRFGRLLFIMFERDYGCQSSACARWASQGTYFRPVDALHALLFIRDRLLAGQPFLVRFGNMRVVTDLFMMDLYGLLGKVPPKQPSEEPPSVAIGISTISKGPSYELDDMAVSRRKTKRSTAQQRQWGRLSWAAMDGVSITLEFASHAVCHGRACGQETVLGNHFAFETWNVRGIINAHRLMTGRSNAILGPGKLVGRYYEVEVGG</sequence>
<protein>
    <submittedName>
        <fullName evidence="1">Uncharacterized protein</fullName>
    </submittedName>
</protein>
<evidence type="ECO:0000313" key="1">
    <source>
        <dbReference type="EMBL" id="PHH78077.1"/>
    </source>
</evidence>
<dbReference type="AlphaFoldDB" id="A0A2C5ZAM6"/>